<dbReference type="RefSeq" id="WP_230497986.1">
    <property type="nucleotide sequence ID" value="NZ_CAKJTG010000023.1"/>
</dbReference>
<proteinExistence type="predicted"/>
<dbReference type="AlphaFoldDB" id="A0A9C7GC20"/>
<dbReference type="NCBIfam" id="TIGR03826">
    <property type="entry name" value="YvyF"/>
    <property type="match status" value="1"/>
</dbReference>
<evidence type="ECO:0008006" key="3">
    <source>
        <dbReference type="Google" id="ProtNLM"/>
    </source>
</evidence>
<reference evidence="1" key="1">
    <citation type="submission" date="2021-10" db="EMBL/GenBank/DDBJ databases">
        <authorList>
            <person name="Criscuolo A."/>
        </authorList>
    </citation>
    <scope>NUCLEOTIDE SEQUENCE</scope>
    <source>
        <strain evidence="1">CIP111885</strain>
    </source>
</reference>
<dbReference type="InterPro" id="IPR022258">
    <property type="entry name" value="Flagellar_operon_YvyF"/>
</dbReference>
<gene>
    <name evidence="1" type="ORF">NEOCIP111885_03492</name>
</gene>
<dbReference type="Proteomes" id="UP000789845">
    <property type="component" value="Unassembled WGS sequence"/>
</dbReference>
<accession>A0A9C7GC20</accession>
<dbReference type="EMBL" id="CAKJTG010000023">
    <property type="protein sequence ID" value="CAG9609749.1"/>
    <property type="molecule type" value="Genomic_DNA"/>
</dbReference>
<name>A0A9C7GC20_9BACI</name>
<evidence type="ECO:0000313" key="1">
    <source>
        <dbReference type="EMBL" id="CAG9609749.1"/>
    </source>
</evidence>
<keyword evidence="2" id="KW-1185">Reference proteome</keyword>
<evidence type="ECO:0000313" key="2">
    <source>
        <dbReference type="Proteomes" id="UP000789845"/>
    </source>
</evidence>
<comment type="caution">
    <text evidence="1">The sequence shown here is derived from an EMBL/GenBank/DDBJ whole genome shotgun (WGS) entry which is preliminary data.</text>
</comment>
<protein>
    <recommendedName>
        <fullName evidence="3">Flagellar protein</fullName>
    </recommendedName>
</protein>
<sequence>MTNLGNCVRCGKLFLKIRDICQDCYQKQEDNFVLVNDYLRNHKNGTIQEVSEETGVSIAQIRQFILAKRIQVNYFPNLTYPCDTCGSQIKEGKNCQSCMVTINELSKQVEKSLVKEEKTTSHAYKTRM</sequence>
<organism evidence="1 2">
    <name type="scientific">Pseudoneobacillus rhizosphaerae</name>
    <dbReference type="NCBI Taxonomy" id="2880968"/>
    <lineage>
        <taxon>Bacteria</taxon>
        <taxon>Bacillati</taxon>
        <taxon>Bacillota</taxon>
        <taxon>Bacilli</taxon>
        <taxon>Bacillales</taxon>
        <taxon>Bacillaceae</taxon>
        <taxon>Pseudoneobacillus</taxon>
    </lineage>
</organism>